<keyword evidence="4" id="KW-1185">Reference proteome</keyword>
<evidence type="ECO:0000256" key="2">
    <source>
        <dbReference type="SAM" id="Phobius"/>
    </source>
</evidence>
<evidence type="ECO:0000256" key="1">
    <source>
        <dbReference type="ARBA" id="ARBA00006987"/>
    </source>
</evidence>
<sequence>MLHIPYKGTGQAVAYIIGGNVDMSFATASPLLAHIRAGKMRALTVGAHY</sequence>
<organism evidence="3 4">
    <name type="scientific">Noviherbaspirillum album</name>
    <dbReference type="NCBI Taxonomy" id="3080276"/>
    <lineage>
        <taxon>Bacteria</taxon>
        <taxon>Pseudomonadati</taxon>
        <taxon>Pseudomonadota</taxon>
        <taxon>Betaproteobacteria</taxon>
        <taxon>Burkholderiales</taxon>
        <taxon>Oxalobacteraceae</taxon>
        <taxon>Noviherbaspirillum</taxon>
    </lineage>
</organism>
<dbReference type="Proteomes" id="UP001352263">
    <property type="component" value="Unassembled WGS sequence"/>
</dbReference>
<keyword evidence="2" id="KW-1133">Transmembrane helix</keyword>
<keyword evidence="2" id="KW-0812">Transmembrane</keyword>
<comment type="caution">
    <text evidence="3">The sequence shown here is derived from an EMBL/GenBank/DDBJ whole genome shotgun (WGS) entry which is preliminary data.</text>
</comment>
<proteinExistence type="inferred from homology"/>
<gene>
    <name evidence="3" type="ORF">RY831_17365</name>
</gene>
<dbReference type="EMBL" id="JAWIIV010000014">
    <property type="protein sequence ID" value="MEC4720938.1"/>
    <property type="molecule type" value="Genomic_DNA"/>
</dbReference>
<dbReference type="Gene3D" id="3.40.190.10">
    <property type="entry name" value="Periplasmic binding protein-like II"/>
    <property type="match status" value="1"/>
</dbReference>
<feature type="transmembrane region" description="Helical" evidence="2">
    <location>
        <begin position="12"/>
        <end position="33"/>
    </location>
</feature>
<comment type="similarity">
    <text evidence="1">Belongs to the UPF0065 (bug) family.</text>
</comment>
<keyword evidence="2" id="KW-0472">Membrane</keyword>
<evidence type="ECO:0000313" key="3">
    <source>
        <dbReference type="EMBL" id="MEC4720938.1"/>
    </source>
</evidence>
<reference evidence="3 4" key="1">
    <citation type="submission" date="2023-10" db="EMBL/GenBank/DDBJ databases">
        <title>Noviherbaspirillum sp. CPCC 100848 genome assembly.</title>
        <authorList>
            <person name="Li X.Y."/>
            <person name="Fang X.M."/>
        </authorList>
    </citation>
    <scope>NUCLEOTIDE SEQUENCE [LARGE SCALE GENOMIC DNA]</scope>
    <source>
        <strain evidence="3 4">CPCC 100848</strain>
    </source>
</reference>
<dbReference type="Pfam" id="PF03401">
    <property type="entry name" value="TctC"/>
    <property type="match status" value="1"/>
</dbReference>
<accession>A0ABU6JBB5</accession>
<name>A0ABU6JBB5_9BURK</name>
<dbReference type="InterPro" id="IPR005064">
    <property type="entry name" value="BUG"/>
</dbReference>
<protein>
    <submittedName>
        <fullName evidence="3">Tripartite tricarboxylate transporter substrate-binding protein</fullName>
    </submittedName>
</protein>
<dbReference type="RefSeq" id="WP_326507647.1">
    <property type="nucleotide sequence ID" value="NZ_JAWIIV010000014.1"/>
</dbReference>
<evidence type="ECO:0000313" key="4">
    <source>
        <dbReference type="Proteomes" id="UP001352263"/>
    </source>
</evidence>